<dbReference type="EMBL" id="JAIWYP010000008">
    <property type="protein sequence ID" value="KAH3790811.1"/>
    <property type="molecule type" value="Genomic_DNA"/>
</dbReference>
<evidence type="ECO:0000313" key="1">
    <source>
        <dbReference type="EMBL" id="KAH3790811.1"/>
    </source>
</evidence>
<accession>A0A9D4F694</accession>
<protein>
    <submittedName>
        <fullName evidence="1">Uncharacterized protein</fullName>
    </submittedName>
</protein>
<reference evidence="1" key="1">
    <citation type="journal article" date="2019" name="bioRxiv">
        <title>The Genome of the Zebra Mussel, Dreissena polymorpha: A Resource for Invasive Species Research.</title>
        <authorList>
            <person name="McCartney M.A."/>
            <person name="Auch B."/>
            <person name="Kono T."/>
            <person name="Mallez S."/>
            <person name="Zhang Y."/>
            <person name="Obille A."/>
            <person name="Becker A."/>
            <person name="Abrahante J.E."/>
            <person name="Garbe J."/>
            <person name="Badalamenti J.P."/>
            <person name="Herman A."/>
            <person name="Mangelson H."/>
            <person name="Liachko I."/>
            <person name="Sullivan S."/>
            <person name="Sone E.D."/>
            <person name="Koren S."/>
            <person name="Silverstein K.A.T."/>
            <person name="Beckman K.B."/>
            <person name="Gohl D.M."/>
        </authorList>
    </citation>
    <scope>NUCLEOTIDE SEQUENCE</scope>
    <source>
        <strain evidence="1">Duluth1</strain>
        <tissue evidence="1">Whole animal</tissue>
    </source>
</reference>
<comment type="caution">
    <text evidence="1">The sequence shown here is derived from an EMBL/GenBank/DDBJ whole genome shotgun (WGS) entry which is preliminary data.</text>
</comment>
<dbReference type="AlphaFoldDB" id="A0A9D4F694"/>
<keyword evidence="2" id="KW-1185">Reference proteome</keyword>
<name>A0A9D4F694_DREPO</name>
<organism evidence="1 2">
    <name type="scientific">Dreissena polymorpha</name>
    <name type="common">Zebra mussel</name>
    <name type="synonym">Mytilus polymorpha</name>
    <dbReference type="NCBI Taxonomy" id="45954"/>
    <lineage>
        <taxon>Eukaryota</taxon>
        <taxon>Metazoa</taxon>
        <taxon>Spiralia</taxon>
        <taxon>Lophotrochozoa</taxon>
        <taxon>Mollusca</taxon>
        <taxon>Bivalvia</taxon>
        <taxon>Autobranchia</taxon>
        <taxon>Heteroconchia</taxon>
        <taxon>Euheterodonta</taxon>
        <taxon>Imparidentia</taxon>
        <taxon>Neoheterodontei</taxon>
        <taxon>Myida</taxon>
        <taxon>Dreissenoidea</taxon>
        <taxon>Dreissenidae</taxon>
        <taxon>Dreissena</taxon>
    </lineage>
</organism>
<proteinExistence type="predicted"/>
<evidence type="ECO:0000313" key="2">
    <source>
        <dbReference type="Proteomes" id="UP000828390"/>
    </source>
</evidence>
<dbReference type="Proteomes" id="UP000828390">
    <property type="component" value="Unassembled WGS sequence"/>
</dbReference>
<reference evidence="1" key="2">
    <citation type="submission" date="2020-11" db="EMBL/GenBank/DDBJ databases">
        <authorList>
            <person name="McCartney M.A."/>
            <person name="Auch B."/>
            <person name="Kono T."/>
            <person name="Mallez S."/>
            <person name="Becker A."/>
            <person name="Gohl D.M."/>
            <person name="Silverstein K.A.T."/>
            <person name="Koren S."/>
            <person name="Bechman K.B."/>
            <person name="Herman A."/>
            <person name="Abrahante J.E."/>
            <person name="Garbe J."/>
        </authorList>
    </citation>
    <scope>NUCLEOTIDE SEQUENCE</scope>
    <source>
        <strain evidence="1">Duluth1</strain>
        <tissue evidence="1">Whole animal</tissue>
    </source>
</reference>
<sequence>MWFQKTRVPERPKVAHLRFKGTDLSCAATDVNFHEETNFPLPGSHVFQQTGTIFKHIKDFSLQQMQNARPPELILDIIGKNLQTNFLDDRTINLASRVLTRQNAPPPGAHVSTNLNHFLTRPRVFTRQMLTPHDARWTTDKGGHNSSP</sequence>
<gene>
    <name evidence="1" type="ORF">DPMN_169018</name>
</gene>